<feature type="compositionally biased region" description="Basic and acidic residues" evidence="2">
    <location>
        <begin position="59"/>
        <end position="74"/>
    </location>
</feature>
<dbReference type="Pfam" id="PF00350">
    <property type="entry name" value="Dynamin_N"/>
    <property type="match status" value="1"/>
</dbReference>
<dbReference type="EMBL" id="JAPCWZ010000003">
    <property type="protein sequence ID" value="KAK8873737.1"/>
    <property type="molecule type" value="Genomic_DNA"/>
</dbReference>
<evidence type="ECO:0000256" key="1">
    <source>
        <dbReference type="SAM" id="Coils"/>
    </source>
</evidence>
<gene>
    <name evidence="5" type="ORF">PGQ11_004251</name>
</gene>
<feature type="coiled-coil region" evidence="1">
    <location>
        <begin position="744"/>
        <end position="782"/>
    </location>
</feature>
<evidence type="ECO:0000256" key="2">
    <source>
        <dbReference type="SAM" id="MobiDB-lite"/>
    </source>
</evidence>
<evidence type="ECO:0000259" key="4">
    <source>
        <dbReference type="Pfam" id="PF24564"/>
    </source>
</evidence>
<sequence length="1143" mass="127326">MEDSGTVVEGTGQGVAAVAASVSRNTPVASITQEPQSDAASERVNAKLLPNSQPVREGTQVRDDLSQEKVKEEPDSPLSLPKRSPSAKIEPMLLSSFQHVHKALANEDTKKLEFFSKFAKLELGKLVEPLNKVIDVADSKRILQNVEELLQRPVTARTITGIIGETGAGKSSLINALLGEIRLLPTNGMRACTAAVTEISWNDSTKPDESYRAEVEFISLEDWKRELEHLYSDLLVDGVVSKDASNKKTEAGIAMAKIRSVYPYLDDEFLLRKNAKQLAHDKSLREILGTTMTFKADSASKLYQQIKPYMDSNDAARRRKVTDNNDPVELWPLTKVVRIYTKADVLSTGVVLVDLPGCGDANAARGTVAEKYMEKCTSIWIVAPISRAVDNKAAQHLLGESFKMQLKYDGNYTNITFICSQSDGLAVEEMAESLELGDSLAECNETERNIKATIASKEAEMRTSEVSINNMQAERKTIEKQISLWSKLGVQAKNGKSVFAPSSQGGKRKSNTSETQPQKKQRRSARSNAMIMDSDDEDDAVEEPEFNGENGHQPLTTAQIESTINALDNQRVSLTGRIRAEKEVYFGLDSHCASLEAELKQQTLDLRSDSIRRRNDYCRTTIQQDFAHGLKMLDQETAMQDQGDNFDPEKDIRDYEAVANLLPVFCVSSREYQKKCGRAKVEAGDDGFATQEDTEIPQLLEHAKMSTDVSRAKNCKKLLNNAIQLWQSLQLWAVESDSGIALTEEQMNTEAEMLDHDLEKLKKALKDTANSANTECKNIMRKNLFNKFKTAVTKSAKEARPIAESWATAKKDDGRRLYPFQTYRAVMKRRGYYKKGDTEIDFNEELTRPLKVKLAASWESSFCKEIPEALERFCHSVEQHMHWFHEILCMRIKGTGAASRIDMLKPQLEAYIQGIKDLQDTYRLDITQKQREASRDFAPEIRETMLEAYDKCAEQSGRGVYARMQQIIDRHIVAKNRDMYDQATKQVQKSLNRMTNNYNKDMLATVDNTVDSMASDYKNCILKRDLPAASLAVRREIIRIVSKVDDEFRLQVAPEPPGESALVTTSDATKELISGVTAATSIEDGTIAGQVATDQPTAKADDSGSANPPAGVELPKVKDEPLSQNSSDNSSDTVDQVMGGTDT</sequence>
<dbReference type="Pfam" id="PF24564">
    <property type="entry name" value="DUF7605"/>
    <property type="match status" value="1"/>
</dbReference>
<accession>A0ABR2J7Y2</accession>
<feature type="compositionally biased region" description="Polar residues" evidence="2">
    <location>
        <begin position="1122"/>
        <end position="1134"/>
    </location>
</feature>
<organism evidence="5 6">
    <name type="scientific">Apiospora arundinis</name>
    <dbReference type="NCBI Taxonomy" id="335852"/>
    <lineage>
        <taxon>Eukaryota</taxon>
        <taxon>Fungi</taxon>
        <taxon>Dikarya</taxon>
        <taxon>Ascomycota</taxon>
        <taxon>Pezizomycotina</taxon>
        <taxon>Sordariomycetes</taxon>
        <taxon>Xylariomycetidae</taxon>
        <taxon>Amphisphaeriales</taxon>
        <taxon>Apiosporaceae</taxon>
        <taxon>Apiospora</taxon>
    </lineage>
</organism>
<name>A0ABR2J7Y2_9PEZI</name>
<reference evidence="5 6" key="1">
    <citation type="journal article" date="2024" name="IMA Fungus">
        <title>Apiospora arundinis, a panoply of carbohydrate-active enzymes and secondary metabolites.</title>
        <authorList>
            <person name="Sorensen T."/>
            <person name="Petersen C."/>
            <person name="Muurmann A.T."/>
            <person name="Christiansen J.V."/>
            <person name="Brundto M.L."/>
            <person name="Overgaard C.K."/>
            <person name="Boysen A.T."/>
            <person name="Wollenberg R.D."/>
            <person name="Larsen T.O."/>
            <person name="Sorensen J.L."/>
            <person name="Nielsen K.L."/>
            <person name="Sondergaard T.E."/>
        </authorList>
    </citation>
    <scope>NUCLEOTIDE SEQUENCE [LARGE SCALE GENOMIC DNA]</scope>
    <source>
        <strain evidence="5 6">AAU 773</strain>
    </source>
</reference>
<dbReference type="Gene3D" id="3.40.50.300">
    <property type="entry name" value="P-loop containing nucleotide triphosphate hydrolases"/>
    <property type="match status" value="1"/>
</dbReference>
<dbReference type="PANTHER" id="PTHR36681">
    <property type="entry name" value="NUCLEAR GTPASE, GERMINAL CENTER-ASSOCIATED, TANDEM DUPLICATE 3"/>
    <property type="match status" value="1"/>
</dbReference>
<keyword evidence="1" id="KW-0175">Coiled coil</keyword>
<feature type="compositionally biased region" description="Acidic residues" evidence="2">
    <location>
        <begin position="533"/>
        <end position="546"/>
    </location>
</feature>
<evidence type="ECO:0000313" key="6">
    <source>
        <dbReference type="Proteomes" id="UP001390339"/>
    </source>
</evidence>
<feature type="coiled-coil region" evidence="1">
    <location>
        <begin position="454"/>
        <end position="481"/>
    </location>
</feature>
<feature type="domain" description="DUF7605" evidence="4">
    <location>
        <begin position="818"/>
        <end position="973"/>
    </location>
</feature>
<feature type="region of interest" description="Disordered" evidence="2">
    <location>
        <begin position="496"/>
        <end position="554"/>
    </location>
</feature>
<evidence type="ECO:0000313" key="5">
    <source>
        <dbReference type="EMBL" id="KAK8873737.1"/>
    </source>
</evidence>
<feature type="compositionally biased region" description="Polar residues" evidence="2">
    <location>
        <begin position="22"/>
        <end position="39"/>
    </location>
</feature>
<proteinExistence type="predicted"/>
<comment type="caution">
    <text evidence="5">The sequence shown here is derived from an EMBL/GenBank/DDBJ whole genome shotgun (WGS) entry which is preliminary data.</text>
</comment>
<dbReference type="PANTHER" id="PTHR36681:SF3">
    <property type="entry name" value="NUCLEAR GTPASE, GERMINAL CENTER-ASSOCIATED, TANDEM DUPLICATE 3"/>
    <property type="match status" value="1"/>
</dbReference>
<dbReference type="SUPFAM" id="SSF52540">
    <property type="entry name" value="P-loop containing nucleoside triphosphate hydrolases"/>
    <property type="match status" value="1"/>
</dbReference>
<dbReference type="Proteomes" id="UP001390339">
    <property type="component" value="Unassembled WGS sequence"/>
</dbReference>
<feature type="region of interest" description="Disordered" evidence="2">
    <location>
        <begin position="1093"/>
        <end position="1143"/>
    </location>
</feature>
<feature type="domain" description="Dynamin N-terminal" evidence="3">
    <location>
        <begin position="162"/>
        <end position="398"/>
    </location>
</feature>
<dbReference type="InterPro" id="IPR045063">
    <property type="entry name" value="Dynamin_N"/>
</dbReference>
<feature type="region of interest" description="Disordered" evidence="2">
    <location>
        <begin position="22"/>
        <end position="85"/>
    </location>
</feature>
<evidence type="ECO:0000259" key="3">
    <source>
        <dbReference type="Pfam" id="PF00350"/>
    </source>
</evidence>
<keyword evidence="6" id="KW-1185">Reference proteome</keyword>
<dbReference type="InterPro" id="IPR027417">
    <property type="entry name" value="P-loop_NTPase"/>
</dbReference>
<protein>
    <submittedName>
        <fullName evidence="5">Nuclear GTPase SLIP-GC</fullName>
    </submittedName>
</protein>
<dbReference type="InterPro" id="IPR056024">
    <property type="entry name" value="DUF7605"/>
</dbReference>